<keyword evidence="7" id="KW-1185">Reference proteome</keyword>
<dbReference type="PANTHER" id="PTHR10272">
    <property type="entry name" value="PLATELET-ACTIVATING FACTOR ACETYLHYDROLASE"/>
    <property type="match status" value="1"/>
</dbReference>
<feature type="chain" id="PRO_5045375177" evidence="5">
    <location>
        <begin position="38"/>
        <end position="425"/>
    </location>
</feature>
<gene>
    <name evidence="6" type="ORF">ABZZ21_16375</name>
</gene>
<feature type="compositionally biased region" description="Low complexity" evidence="4">
    <location>
        <begin position="37"/>
        <end position="50"/>
    </location>
</feature>
<dbReference type="Pfam" id="PF03403">
    <property type="entry name" value="PAF-AH_p_II"/>
    <property type="match status" value="1"/>
</dbReference>
<dbReference type="Proteomes" id="UP001550210">
    <property type="component" value="Unassembled WGS sequence"/>
</dbReference>
<dbReference type="InterPro" id="IPR029058">
    <property type="entry name" value="AB_hydrolase_fold"/>
</dbReference>
<evidence type="ECO:0000256" key="3">
    <source>
        <dbReference type="ARBA" id="ARBA00023098"/>
    </source>
</evidence>
<feature type="signal peptide" evidence="5">
    <location>
        <begin position="1"/>
        <end position="37"/>
    </location>
</feature>
<evidence type="ECO:0000256" key="1">
    <source>
        <dbReference type="ARBA" id="ARBA00022801"/>
    </source>
</evidence>
<accession>A0ABV2UX14</accession>
<evidence type="ECO:0000313" key="6">
    <source>
        <dbReference type="EMBL" id="MET9846107.1"/>
    </source>
</evidence>
<name>A0ABV2UX14_9ACTN</name>
<keyword evidence="1 6" id="KW-0378">Hydrolase</keyword>
<keyword evidence="3" id="KW-0443">Lipid metabolism</keyword>
<protein>
    <submittedName>
        <fullName evidence="6">Alpha/beta hydrolase</fullName>
    </submittedName>
</protein>
<sequence>MARARPMFRARVLARIVALATALACTGLAVTGSAASAAPSAVPSAPGTGPVLELPRPTGPFTVGRTELSLRDAARADPWVVGERRELMVSLWYPAVPGRGARPAPYMTERESAALLELLGADDVPEDTLAKVRTYSVADARPLARRSPLVLLSPGFKLPRATLSSLAEDLASRGYVVAGVGHNHEAVATTFPDGRTTPCSACTPPYDQAKLTRVGEGRAADMRFVLDRLTGPRPVWGGGRAVDGRRVAMVGHSAGGYSTVPAMRGDRRIDAGLTLDGLAEVSTPGVDRPFLMMGTPENAPGGAGEPYWGRTWSALSGWKRWLTVDGAQHESFTDLPALVDQAAPGTAEEMAHGMVHGMVHGMALGKADGRAAGGAVAEDGLSGARGVEITRAYVGAFLDRQLRNRPRPLLDGPSVHLPEVRFWAP</sequence>
<evidence type="ECO:0000313" key="7">
    <source>
        <dbReference type="Proteomes" id="UP001550210"/>
    </source>
</evidence>
<feature type="region of interest" description="Disordered" evidence="4">
    <location>
        <begin position="37"/>
        <end position="58"/>
    </location>
</feature>
<keyword evidence="5" id="KW-0732">Signal</keyword>
<dbReference type="SUPFAM" id="SSF53474">
    <property type="entry name" value="alpha/beta-Hydrolases"/>
    <property type="match status" value="1"/>
</dbReference>
<dbReference type="Gene3D" id="3.40.50.1820">
    <property type="entry name" value="alpha/beta hydrolase"/>
    <property type="match status" value="1"/>
</dbReference>
<evidence type="ECO:0000256" key="2">
    <source>
        <dbReference type="ARBA" id="ARBA00022963"/>
    </source>
</evidence>
<comment type="caution">
    <text evidence="6">The sequence shown here is derived from an EMBL/GenBank/DDBJ whole genome shotgun (WGS) entry which is preliminary data.</text>
</comment>
<evidence type="ECO:0000256" key="4">
    <source>
        <dbReference type="SAM" id="MobiDB-lite"/>
    </source>
</evidence>
<organism evidence="6 7">
    <name type="scientific">Streptomyces ossamyceticus</name>
    <dbReference type="NCBI Taxonomy" id="249581"/>
    <lineage>
        <taxon>Bacteria</taxon>
        <taxon>Bacillati</taxon>
        <taxon>Actinomycetota</taxon>
        <taxon>Actinomycetes</taxon>
        <taxon>Kitasatosporales</taxon>
        <taxon>Streptomycetaceae</taxon>
        <taxon>Streptomyces</taxon>
    </lineage>
</organism>
<reference evidence="6 7" key="1">
    <citation type="submission" date="2024-06" db="EMBL/GenBank/DDBJ databases">
        <title>The Natural Products Discovery Center: Release of the First 8490 Sequenced Strains for Exploring Actinobacteria Biosynthetic Diversity.</title>
        <authorList>
            <person name="Kalkreuter E."/>
            <person name="Kautsar S.A."/>
            <person name="Yang D."/>
            <person name="Bader C.D."/>
            <person name="Teijaro C.N."/>
            <person name="Fluegel L."/>
            <person name="Davis C.M."/>
            <person name="Simpson J.R."/>
            <person name="Lauterbach L."/>
            <person name="Steele A.D."/>
            <person name="Gui C."/>
            <person name="Meng S."/>
            <person name="Li G."/>
            <person name="Viehrig K."/>
            <person name="Ye F."/>
            <person name="Su P."/>
            <person name="Kiefer A.F."/>
            <person name="Nichols A."/>
            <person name="Cepeda A.J."/>
            <person name="Yan W."/>
            <person name="Fan B."/>
            <person name="Jiang Y."/>
            <person name="Adhikari A."/>
            <person name="Zheng C.-J."/>
            <person name="Schuster L."/>
            <person name="Cowan T.M."/>
            <person name="Smanski M.J."/>
            <person name="Chevrette M.G."/>
            <person name="De Carvalho L.P.S."/>
            <person name="Shen B."/>
        </authorList>
    </citation>
    <scope>NUCLEOTIDE SEQUENCE [LARGE SCALE GENOMIC DNA]</scope>
    <source>
        <strain evidence="6 7">NPDC006434</strain>
    </source>
</reference>
<dbReference type="GO" id="GO:0016787">
    <property type="term" value="F:hydrolase activity"/>
    <property type="evidence" value="ECO:0007669"/>
    <property type="project" value="UniProtKB-KW"/>
</dbReference>
<dbReference type="PANTHER" id="PTHR10272:SF0">
    <property type="entry name" value="PLATELET-ACTIVATING FACTOR ACETYLHYDROLASE"/>
    <property type="match status" value="1"/>
</dbReference>
<proteinExistence type="predicted"/>
<evidence type="ECO:0000256" key="5">
    <source>
        <dbReference type="SAM" id="SignalP"/>
    </source>
</evidence>
<keyword evidence="2" id="KW-0442">Lipid degradation</keyword>
<dbReference type="RefSeq" id="WP_355397474.1">
    <property type="nucleotide sequence ID" value="NZ_JBEXPZ010000019.1"/>
</dbReference>
<dbReference type="EMBL" id="JBEXPZ010000019">
    <property type="protein sequence ID" value="MET9846107.1"/>
    <property type="molecule type" value="Genomic_DNA"/>
</dbReference>